<dbReference type="SUPFAM" id="SSF81321">
    <property type="entry name" value="Family A G protein-coupled receptor-like"/>
    <property type="match status" value="1"/>
</dbReference>
<feature type="transmembrane region" description="Helical" evidence="5">
    <location>
        <begin position="240"/>
        <end position="259"/>
    </location>
</feature>
<dbReference type="STRING" id="27835.A0A158QZR1"/>
<accession>A0A158QZR1</accession>
<evidence type="ECO:0000313" key="8">
    <source>
        <dbReference type="Proteomes" id="UP000271162"/>
    </source>
</evidence>
<comment type="subcellular location">
    <subcellularLocation>
        <location evidence="1">Membrane</location>
    </subcellularLocation>
</comment>
<dbReference type="InterPro" id="IPR000276">
    <property type="entry name" value="GPCR_Rhodpsn"/>
</dbReference>
<evidence type="ECO:0000256" key="4">
    <source>
        <dbReference type="ARBA" id="ARBA00023136"/>
    </source>
</evidence>
<keyword evidence="8" id="KW-1185">Reference proteome</keyword>
<dbReference type="OMA" id="WEGSENS"/>
<keyword evidence="3 5" id="KW-1133">Transmembrane helix</keyword>
<dbReference type="AlphaFoldDB" id="A0A158QZR1"/>
<dbReference type="Gene3D" id="1.20.1070.10">
    <property type="entry name" value="Rhodopsin 7-helix transmembrane proteins"/>
    <property type="match status" value="1"/>
</dbReference>
<dbReference type="PROSITE" id="PS50262">
    <property type="entry name" value="G_PROTEIN_RECEP_F1_2"/>
    <property type="match status" value="1"/>
</dbReference>
<dbReference type="InterPro" id="IPR017452">
    <property type="entry name" value="GPCR_Rhodpsn_7TM"/>
</dbReference>
<feature type="domain" description="G-protein coupled receptors family 1 profile" evidence="6">
    <location>
        <begin position="72"/>
        <end position="295"/>
    </location>
</feature>
<evidence type="ECO:0000256" key="1">
    <source>
        <dbReference type="ARBA" id="ARBA00004370"/>
    </source>
</evidence>
<dbReference type="EMBL" id="UYSL01020338">
    <property type="protein sequence ID" value="VDL74133.1"/>
    <property type="molecule type" value="Genomic_DNA"/>
</dbReference>
<dbReference type="CDD" id="cd14978">
    <property type="entry name" value="7tmA_FMRFamide_R-like"/>
    <property type="match status" value="1"/>
</dbReference>
<reference evidence="9" key="1">
    <citation type="submission" date="2016-04" db="UniProtKB">
        <authorList>
            <consortium name="WormBaseParasite"/>
        </authorList>
    </citation>
    <scope>IDENTIFICATION</scope>
</reference>
<protein>
    <submittedName>
        <fullName evidence="9">G_PROTEIN_RECEP_F1_2 domain-containing protein</fullName>
    </submittedName>
</protein>
<dbReference type="WBParaSite" id="NBR_0001054301-mRNA-1">
    <property type="protein sequence ID" value="NBR_0001054301-mRNA-1"/>
    <property type="gene ID" value="NBR_0001054301"/>
</dbReference>
<organism evidence="9">
    <name type="scientific">Nippostrongylus brasiliensis</name>
    <name type="common">Rat hookworm</name>
    <dbReference type="NCBI Taxonomy" id="27835"/>
    <lineage>
        <taxon>Eukaryota</taxon>
        <taxon>Metazoa</taxon>
        <taxon>Ecdysozoa</taxon>
        <taxon>Nematoda</taxon>
        <taxon>Chromadorea</taxon>
        <taxon>Rhabditida</taxon>
        <taxon>Rhabditina</taxon>
        <taxon>Rhabditomorpha</taxon>
        <taxon>Strongyloidea</taxon>
        <taxon>Heligmosomidae</taxon>
        <taxon>Nippostrongylus</taxon>
    </lineage>
</organism>
<evidence type="ECO:0000259" key="6">
    <source>
        <dbReference type="PROSITE" id="PS50262"/>
    </source>
</evidence>
<dbReference type="GO" id="GO:0016020">
    <property type="term" value="C:membrane"/>
    <property type="evidence" value="ECO:0007669"/>
    <property type="project" value="UniProtKB-SubCell"/>
</dbReference>
<name>A0A158QZR1_NIPBR</name>
<dbReference type="GO" id="GO:0004930">
    <property type="term" value="F:G protein-coupled receptor activity"/>
    <property type="evidence" value="ECO:0007669"/>
    <property type="project" value="InterPro"/>
</dbReference>
<evidence type="ECO:0000313" key="7">
    <source>
        <dbReference type="EMBL" id="VDL74133.1"/>
    </source>
</evidence>
<feature type="transmembrane region" description="Helical" evidence="5">
    <location>
        <begin position="68"/>
        <end position="89"/>
    </location>
</feature>
<reference evidence="7 8" key="2">
    <citation type="submission" date="2018-11" db="EMBL/GenBank/DDBJ databases">
        <authorList>
            <consortium name="Pathogen Informatics"/>
        </authorList>
    </citation>
    <scope>NUCLEOTIDE SEQUENCE [LARGE SCALE GENOMIC DNA]</scope>
</reference>
<proteinExistence type="predicted"/>
<evidence type="ECO:0000256" key="5">
    <source>
        <dbReference type="SAM" id="Phobius"/>
    </source>
</evidence>
<evidence type="ECO:0000313" key="9">
    <source>
        <dbReference type="WBParaSite" id="NBR_0001054301-mRNA-1"/>
    </source>
</evidence>
<dbReference type="Proteomes" id="UP000271162">
    <property type="component" value="Unassembled WGS sequence"/>
</dbReference>
<sequence length="406" mass="46192">MVDYEIDPNSTECMCSDLQTDDYSPLYAGYNLALIIIALPPLSLFGVCTNAVNIFVYSRKRAPYTTVYILPFGYMAQTCSIYFTVAAAFDCYINVCWKSLSKDYCTIRKAKQICFSVIVVSIMYNSLRFPQFNLRKCFHETSGEQIIEICPTSLFFTINMVYNVYMYMVLMTLLPFLFLLCLNAIIVLRQSLDTKQKEVNCEIQCLLIDHLIDLFSSKVDSNDSLLKPVSNTQGGGDDTITMIMVVILFLACNTLALIVNVIETFFDPDPLLLNLLSDASNFLVVLNSSVNCVIYFVFNKEYREIFLTKFYQTVDKLSRKTLCCCCRCCLWRRHRQDLVYHPVSNATITPASPVWQPLTNRQLPNVEWSPMGCYDPNNAPMTLVDDDADSGMDDGSQVSSLIRFGR</sequence>
<dbReference type="InterPro" id="IPR053326">
    <property type="entry name" value="GPCR1-like"/>
</dbReference>
<feature type="transmembrane region" description="Helical" evidence="5">
    <location>
        <begin position="279"/>
        <end position="298"/>
    </location>
</feature>
<feature type="transmembrane region" description="Helical" evidence="5">
    <location>
        <begin position="164"/>
        <end position="188"/>
    </location>
</feature>
<evidence type="ECO:0000256" key="3">
    <source>
        <dbReference type="ARBA" id="ARBA00022989"/>
    </source>
</evidence>
<feature type="transmembrane region" description="Helical" evidence="5">
    <location>
        <begin position="32"/>
        <end position="56"/>
    </location>
</feature>
<dbReference type="PANTHER" id="PTHR47632:SF4">
    <property type="entry name" value="G-PROTEIN COUPLED RECEPTORS FAMILY 1 PROFILE DOMAIN-CONTAINING PROTEIN"/>
    <property type="match status" value="1"/>
</dbReference>
<evidence type="ECO:0000256" key="2">
    <source>
        <dbReference type="ARBA" id="ARBA00022692"/>
    </source>
</evidence>
<dbReference type="Pfam" id="PF00001">
    <property type="entry name" value="7tm_1"/>
    <property type="match status" value="1"/>
</dbReference>
<keyword evidence="2 5" id="KW-0812">Transmembrane</keyword>
<keyword evidence="4 5" id="KW-0472">Membrane</keyword>
<gene>
    <name evidence="7" type="ORF">NBR_LOCUS10544</name>
</gene>
<dbReference type="PANTHER" id="PTHR47632">
    <property type="entry name" value="FMRFAMIDE PEPTIDE RECEPTOR FAMILY-RELATED"/>
    <property type="match status" value="1"/>
</dbReference>